<dbReference type="InterPro" id="IPR050678">
    <property type="entry name" value="DNA_Partitioning_ATPase"/>
</dbReference>
<evidence type="ECO:0000259" key="1">
    <source>
        <dbReference type="Pfam" id="PF01656"/>
    </source>
</evidence>
<evidence type="ECO:0000313" key="2">
    <source>
        <dbReference type="EMBL" id="AFZ57625.1"/>
    </source>
</evidence>
<dbReference type="PATRIC" id="fig|272123.3.peg.2354"/>
<evidence type="ECO:0000313" key="3">
    <source>
        <dbReference type="Proteomes" id="UP000010474"/>
    </source>
</evidence>
<dbReference type="PANTHER" id="PTHR13696:SF96">
    <property type="entry name" value="COBQ_COBB_MIND_PARA NUCLEOTIDE BINDING DOMAIN-CONTAINING PROTEIN"/>
    <property type="match status" value="1"/>
</dbReference>
<dbReference type="eggNOG" id="COG1192">
    <property type="taxonomic scope" value="Bacteria"/>
</dbReference>
<dbReference type="PIRSF" id="PIRSF009320">
    <property type="entry name" value="Nuc_binding_HP_1000"/>
    <property type="match status" value="1"/>
</dbReference>
<dbReference type="STRING" id="272123.Anacy_2158"/>
<dbReference type="HOGENOM" id="CLU_037612_5_3_3"/>
<dbReference type="Pfam" id="PF01656">
    <property type="entry name" value="CbiA"/>
    <property type="match status" value="1"/>
</dbReference>
<dbReference type="Proteomes" id="UP000010474">
    <property type="component" value="Chromosome"/>
</dbReference>
<reference evidence="3" key="1">
    <citation type="journal article" date="2013" name="Proc. Natl. Acad. Sci. U.S.A.">
        <title>Improving the coverage of the cyanobacterial phylum using diversity-driven genome sequencing.</title>
        <authorList>
            <person name="Shih P.M."/>
            <person name="Wu D."/>
            <person name="Latifi A."/>
            <person name="Axen S.D."/>
            <person name="Fewer D.P."/>
            <person name="Talla E."/>
            <person name="Calteau A."/>
            <person name="Cai F."/>
            <person name="Tandeau de Marsac N."/>
            <person name="Rippka R."/>
            <person name="Herdman M."/>
            <person name="Sivonen K."/>
            <person name="Coursin T."/>
            <person name="Laurent T."/>
            <person name="Goodwin L."/>
            <person name="Nolan M."/>
            <person name="Davenport K.W."/>
            <person name="Han C.S."/>
            <person name="Rubin E.M."/>
            <person name="Eisen J.A."/>
            <person name="Woyke T."/>
            <person name="Gugger M."/>
            <person name="Kerfeld C.A."/>
        </authorList>
    </citation>
    <scope>NUCLEOTIDE SEQUENCE [LARGE SCALE GENOMIC DNA]</scope>
    <source>
        <strain evidence="3">ATCC 27899 / PCC 7122</strain>
    </source>
</reference>
<dbReference type="RefSeq" id="WP_015214263.1">
    <property type="nucleotide sequence ID" value="NC_019771.1"/>
</dbReference>
<accession>K9ZGZ4</accession>
<dbReference type="CDD" id="cd02042">
    <property type="entry name" value="ParAB_family"/>
    <property type="match status" value="1"/>
</dbReference>
<dbReference type="Gene3D" id="3.40.50.300">
    <property type="entry name" value="P-loop containing nucleotide triphosphate hydrolases"/>
    <property type="match status" value="1"/>
</dbReference>
<dbReference type="SUPFAM" id="SSF52540">
    <property type="entry name" value="P-loop containing nucleoside triphosphate hydrolases"/>
    <property type="match status" value="1"/>
</dbReference>
<proteinExistence type="predicted"/>
<dbReference type="InterPro" id="IPR002586">
    <property type="entry name" value="CobQ/CobB/MinD/ParA_Nub-bd_dom"/>
</dbReference>
<dbReference type="EMBL" id="CP003659">
    <property type="protein sequence ID" value="AFZ57625.1"/>
    <property type="molecule type" value="Genomic_DNA"/>
</dbReference>
<dbReference type="OrthoDB" id="69313at2"/>
<name>K9ZGZ4_ANACC</name>
<keyword evidence="3" id="KW-1185">Reference proteome</keyword>
<dbReference type="PANTHER" id="PTHR13696">
    <property type="entry name" value="P-LOOP CONTAINING NUCLEOSIDE TRIPHOSPHATE HYDROLASE"/>
    <property type="match status" value="1"/>
</dbReference>
<feature type="domain" description="CobQ/CobB/MinD/ParA nucleotide binding" evidence="1">
    <location>
        <begin position="3"/>
        <end position="184"/>
    </location>
</feature>
<dbReference type="AlphaFoldDB" id="K9ZGZ4"/>
<gene>
    <name evidence="2" type="ordered locus">Anacy_2158</name>
</gene>
<dbReference type="InterPro" id="IPR048089">
    <property type="entry name" value="McdA"/>
</dbReference>
<protein>
    <submittedName>
        <fullName evidence="2">Plasmid segregation oscillating ATPase ParF</fullName>
    </submittedName>
</protein>
<dbReference type="InterPro" id="IPR027417">
    <property type="entry name" value="P-loop_NTPase"/>
</dbReference>
<dbReference type="NCBIfam" id="NF041546">
    <property type="entry name" value="ParA_partition"/>
    <property type="match status" value="1"/>
</dbReference>
<organism evidence="2 3">
    <name type="scientific">Anabaena cylindrica (strain ATCC 27899 / PCC 7122)</name>
    <dbReference type="NCBI Taxonomy" id="272123"/>
    <lineage>
        <taxon>Bacteria</taxon>
        <taxon>Bacillati</taxon>
        <taxon>Cyanobacteriota</taxon>
        <taxon>Cyanophyceae</taxon>
        <taxon>Nostocales</taxon>
        <taxon>Nostocaceae</taxon>
        <taxon>Anabaena</taxon>
    </lineage>
</organism>
<sequence>MKIAILNQKGGSGKTTVSIHLSHALKLKGYRVLLVDTDPQGSSRDWAAARNEEAPFSVMALDRPIIHKELPKLAQGYEYVLIDGAPRVSDLTRSAIMAVDFVLIPIQPSPLDIWAVHEVVELIQEATIYKPDLSAAFLVNRKVVNSSIAREVSEVLQQYPFPVLNAQISQRVVFAECLNSGSTVLETAPKSAAADEVRAVCEEILAFVKEPTNHGRN</sequence>
<dbReference type="KEGG" id="acy:Anacy_2158"/>